<dbReference type="AlphaFoldDB" id="U6GYZ6"/>
<evidence type="ECO:0000256" key="5">
    <source>
        <dbReference type="ARBA" id="ARBA00023004"/>
    </source>
</evidence>
<dbReference type="InterPro" id="IPR015928">
    <property type="entry name" value="Aconitase/3IPM_dehydase_swvl"/>
</dbReference>
<dbReference type="Pfam" id="PF00694">
    <property type="entry name" value="Aconitase_C"/>
    <property type="match status" value="1"/>
</dbReference>
<dbReference type="InterPro" id="IPR000573">
    <property type="entry name" value="AconitaseA/IPMdHydase_ssu_swvl"/>
</dbReference>
<dbReference type="InterPro" id="IPR018136">
    <property type="entry name" value="Aconitase_4Fe-4S_BS"/>
</dbReference>
<dbReference type="InterPro" id="IPR015931">
    <property type="entry name" value="Acnase/IPM_dHydase_lsu_aba_1/3"/>
</dbReference>
<protein>
    <recommendedName>
        <fullName evidence="3 9">Aconitate hydratase</fullName>
        <shortName evidence="9">Aconitase</shortName>
        <ecNumber evidence="3 9">4.2.1.3</ecNumber>
    </recommendedName>
</protein>
<dbReference type="FunFam" id="3.20.19.10:FF:000001">
    <property type="entry name" value="Aconitate hydratase"/>
    <property type="match status" value="1"/>
</dbReference>
<dbReference type="GO" id="GO:0051539">
    <property type="term" value="F:4 iron, 4 sulfur cluster binding"/>
    <property type="evidence" value="ECO:0007669"/>
    <property type="project" value="UniProtKB-KW"/>
</dbReference>
<evidence type="ECO:0000256" key="8">
    <source>
        <dbReference type="ARBA" id="ARBA00023501"/>
    </source>
</evidence>
<evidence type="ECO:0000313" key="12">
    <source>
        <dbReference type="EMBL" id="CDI83749.1"/>
    </source>
</evidence>
<dbReference type="InterPro" id="IPR036008">
    <property type="entry name" value="Aconitase_4Fe-4S_dom"/>
</dbReference>
<keyword evidence="6 9" id="KW-0411">Iron-sulfur</keyword>
<evidence type="ECO:0000256" key="4">
    <source>
        <dbReference type="ARBA" id="ARBA00022723"/>
    </source>
</evidence>
<dbReference type="OrthoDB" id="2279155at2759"/>
<dbReference type="Gene3D" id="3.30.499.10">
    <property type="entry name" value="Aconitase, domain 3"/>
    <property type="match status" value="2"/>
</dbReference>
<evidence type="ECO:0000256" key="6">
    <source>
        <dbReference type="ARBA" id="ARBA00023014"/>
    </source>
</evidence>
<dbReference type="GO" id="GO:0003994">
    <property type="term" value="F:aconitate hydratase activity"/>
    <property type="evidence" value="ECO:0007669"/>
    <property type="project" value="UniProtKB-EC"/>
</dbReference>
<gene>
    <name evidence="12" type="ORF">EPH_0043010</name>
</gene>
<dbReference type="CDD" id="cd01580">
    <property type="entry name" value="AcnA_IRP_Swivel"/>
    <property type="match status" value="1"/>
</dbReference>
<dbReference type="PRINTS" id="PR00415">
    <property type="entry name" value="ACONITASE"/>
</dbReference>
<dbReference type="SUPFAM" id="SSF52016">
    <property type="entry name" value="LeuD/IlvD-like"/>
    <property type="match status" value="1"/>
</dbReference>
<dbReference type="InterPro" id="IPR001030">
    <property type="entry name" value="Acoase/IPM_deHydtase_lsu_aba"/>
</dbReference>
<dbReference type="Proteomes" id="UP000018201">
    <property type="component" value="Unassembled WGS sequence"/>
</dbReference>
<keyword evidence="7 9" id="KW-0456">Lyase</keyword>
<keyword evidence="4" id="KW-0479">Metal-binding</keyword>
<dbReference type="GO" id="GO:0072350">
    <property type="term" value="P:tricarboxylic acid metabolic process"/>
    <property type="evidence" value="ECO:0007669"/>
    <property type="project" value="UniProtKB-ARBA"/>
</dbReference>
<evidence type="ECO:0000256" key="9">
    <source>
        <dbReference type="RuleBase" id="RU361275"/>
    </source>
</evidence>
<keyword evidence="5 9" id="KW-0408">Iron</keyword>
<evidence type="ECO:0000259" key="11">
    <source>
        <dbReference type="Pfam" id="PF00694"/>
    </source>
</evidence>
<accession>U6GYZ6</accession>
<feature type="domain" description="Aconitase A/isopropylmalate dehydratase small subunit swivel" evidence="11">
    <location>
        <begin position="706"/>
        <end position="832"/>
    </location>
</feature>
<comment type="catalytic activity">
    <reaction evidence="8 9">
        <text>citrate = D-threo-isocitrate</text>
        <dbReference type="Rhea" id="RHEA:10336"/>
        <dbReference type="ChEBI" id="CHEBI:15562"/>
        <dbReference type="ChEBI" id="CHEBI:16947"/>
        <dbReference type="EC" id="4.2.1.3"/>
    </reaction>
</comment>
<proteinExistence type="inferred from homology"/>
<dbReference type="PANTHER" id="PTHR11670">
    <property type="entry name" value="ACONITASE/IRON-RESPONSIVE ELEMENT FAMILY MEMBER"/>
    <property type="match status" value="1"/>
</dbReference>
<sequence>MNNNSPPGTGSSLTCSCSHTGDGIAHPYAHLLERLNGFDENIYNIRRLGEDKVCRLPHCIRVLLESAVRNCDGFLVTKADVERILEWDTLTNPKTSNNTVPLDVPFIPARVILQDFTGVPCVVDLAAMRDAMVKLGSDPLKINPRVPVDLVIDHSIQVDRARSNNALAYNEEMEMQRNGERFSFLKWAAKTFSQMLIVPPGSGIVHQVNLEYLAKVVVTRNGVCFPDSLVGTDSHTTMIDGLGIVGWGVGGIEAEATMLGQPISMTLPPVLGVRLVGRLSPACTTTDLVLHVVRILRMRGVVDHFVEFFGEACATLSAPDRATLANMSPEFGATIGYFPPDEVTLKYLLSTGRSTGEVEKIKAYLLQQGMFRTYENSEPGVSYTDVLEIDLSKIEPCVAGPKRPQDEVLLRNLKEEFIANLTAPMGLKGFGLKPEAVSCRVPLTFQGKTYELKQGSVVIAAITSCTNTSNPSVMVGAGLLARKAVELGLSVAPYIKTSLSPGSHVVQRYLEGAGLLSALESLGFYLTGFGCMTCIGNSGELPEEVVAAVHSNPDLVVSAVLSGNRNFEGRVHPLTRANYLASPPLCVAFAIAGKEVFLRDIWPSPTAVSEVVETVLLPSLFKEAYQNIQQGNESWRKLEAPEGALLKWPTNSTYIHKPPFFEGLTKEPLPVKSISKARCLLLLGDSITTDHISPAGRIEKNSPAGRYLLAKGVTQRDFNSYGSRRGNDEVMTRGTFANIRLVNKLASCAGPVTKHIPSGKEMPVYDAAELYRETHTPLIVIAGKEYGSGSSRDWAAKGVALLGVKAVIAESYERIHRSNLVGMGVLPLQFLEGQSASSLGITGIEEFSIDLTNVGVNSTVPVQLGDGRQFTAKCRLQTKVELEYFRNGGILQYVLRKAASVPTV</sequence>
<evidence type="ECO:0000256" key="7">
    <source>
        <dbReference type="ARBA" id="ARBA00023239"/>
    </source>
</evidence>
<dbReference type="VEuPathDB" id="ToxoDB:EPH_0043010"/>
<feature type="domain" description="Aconitase/3-isopropylmalate dehydratase large subunit alpha/beta/alpha" evidence="10">
    <location>
        <begin position="103"/>
        <end position="593"/>
    </location>
</feature>
<dbReference type="Pfam" id="PF00330">
    <property type="entry name" value="Aconitase"/>
    <property type="match status" value="1"/>
</dbReference>
<dbReference type="GO" id="GO:0046872">
    <property type="term" value="F:metal ion binding"/>
    <property type="evidence" value="ECO:0007669"/>
    <property type="project" value="UniProtKB-KW"/>
</dbReference>
<organism evidence="12 13">
    <name type="scientific">Eimeria praecox</name>
    <dbReference type="NCBI Taxonomy" id="51316"/>
    <lineage>
        <taxon>Eukaryota</taxon>
        <taxon>Sar</taxon>
        <taxon>Alveolata</taxon>
        <taxon>Apicomplexa</taxon>
        <taxon>Conoidasida</taxon>
        <taxon>Coccidia</taxon>
        <taxon>Eucoccidiorida</taxon>
        <taxon>Eimeriorina</taxon>
        <taxon>Eimeriidae</taxon>
        <taxon>Eimeria</taxon>
    </lineage>
</organism>
<dbReference type="Gene3D" id="3.20.19.10">
    <property type="entry name" value="Aconitase, domain 4"/>
    <property type="match status" value="1"/>
</dbReference>
<keyword evidence="9" id="KW-0004">4Fe-4S</keyword>
<comment type="function">
    <text evidence="9">Catalyzes the isomerization of citrate to isocitrate via cis-aconitate.</text>
</comment>
<dbReference type="InterPro" id="IPR006249">
    <property type="entry name" value="Aconitase/IRP2"/>
</dbReference>
<dbReference type="EMBL" id="HG692651">
    <property type="protein sequence ID" value="CDI83749.1"/>
    <property type="molecule type" value="Genomic_DNA"/>
</dbReference>
<dbReference type="NCBIfam" id="NF006757">
    <property type="entry name" value="PRK09277.1"/>
    <property type="match status" value="1"/>
</dbReference>
<dbReference type="NCBIfam" id="NF009520">
    <property type="entry name" value="PRK12881.1"/>
    <property type="match status" value="1"/>
</dbReference>
<evidence type="ECO:0000259" key="10">
    <source>
        <dbReference type="Pfam" id="PF00330"/>
    </source>
</evidence>
<dbReference type="EC" id="4.2.1.3" evidence="3 9"/>
<reference evidence="12" key="2">
    <citation type="submission" date="2013-10" db="EMBL/GenBank/DDBJ databases">
        <authorList>
            <person name="Aslett M."/>
        </authorList>
    </citation>
    <scope>NUCLEOTIDE SEQUENCE [LARGE SCALE GENOMIC DNA]</scope>
    <source>
        <strain evidence="12">Houghton</strain>
    </source>
</reference>
<dbReference type="InterPro" id="IPR044137">
    <property type="entry name" value="AcnA_IRP_Swivel"/>
</dbReference>
<evidence type="ECO:0000256" key="3">
    <source>
        <dbReference type="ARBA" id="ARBA00012926"/>
    </source>
</evidence>
<dbReference type="Gene3D" id="6.10.190.10">
    <property type="match status" value="1"/>
</dbReference>
<name>U6GYZ6_9EIME</name>
<evidence type="ECO:0000256" key="2">
    <source>
        <dbReference type="ARBA" id="ARBA00007185"/>
    </source>
</evidence>
<dbReference type="SUPFAM" id="SSF53732">
    <property type="entry name" value="Aconitase iron-sulfur domain"/>
    <property type="match status" value="1"/>
</dbReference>
<evidence type="ECO:0000256" key="1">
    <source>
        <dbReference type="ARBA" id="ARBA00001966"/>
    </source>
</evidence>
<dbReference type="NCBIfam" id="TIGR01341">
    <property type="entry name" value="aconitase_1"/>
    <property type="match status" value="1"/>
</dbReference>
<comment type="cofactor">
    <cofactor evidence="1">
        <name>[4Fe-4S] cluster</name>
        <dbReference type="ChEBI" id="CHEBI:49883"/>
    </cofactor>
</comment>
<dbReference type="PROSITE" id="PS00450">
    <property type="entry name" value="ACONITASE_1"/>
    <property type="match status" value="1"/>
</dbReference>
<dbReference type="FunFam" id="3.30.499.10:FF:000002">
    <property type="entry name" value="Aconitate hydratase"/>
    <property type="match status" value="1"/>
</dbReference>
<reference evidence="12" key="1">
    <citation type="submission" date="2013-10" db="EMBL/GenBank/DDBJ databases">
        <title>Genomic analysis of the causative agents of coccidiosis in chickens.</title>
        <authorList>
            <person name="Reid A.J."/>
            <person name="Blake D."/>
            <person name="Billington K."/>
            <person name="Browne H."/>
            <person name="Dunn M."/>
            <person name="Hung S."/>
            <person name="Kawahara F."/>
            <person name="Miranda-Saavedra D."/>
            <person name="Mourier T."/>
            <person name="Nagra H."/>
            <person name="Otto T.D."/>
            <person name="Rawlings N."/>
            <person name="Sanchez A."/>
            <person name="Sanders M."/>
            <person name="Subramaniam C."/>
            <person name="Tay Y."/>
            <person name="Dear P."/>
            <person name="Doerig C."/>
            <person name="Gruber A."/>
            <person name="Parkinson J."/>
            <person name="Shirley M."/>
            <person name="Wan K.L."/>
            <person name="Berriman M."/>
            <person name="Tomley F."/>
            <person name="Pain A."/>
        </authorList>
    </citation>
    <scope>NUCLEOTIDE SEQUENCE [LARGE SCALE GENOMIC DNA]</scope>
    <source>
        <strain evidence="12">Houghton</strain>
    </source>
</reference>
<evidence type="ECO:0000313" key="13">
    <source>
        <dbReference type="Proteomes" id="UP000018201"/>
    </source>
</evidence>
<dbReference type="PROSITE" id="PS01244">
    <property type="entry name" value="ACONITASE_2"/>
    <property type="match status" value="1"/>
</dbReference>
<keyword evidence="13" id="KW-1185">Reference proteome</keyword>
<comment type="similarity">
    <text evidence="2 9">Belongs to the aconitase/IPM isomerase family.</text>
</comment>